<feature type="domain" description="SSD" evidence="2">
    <location>
        <begin position="69"/>
        <end position="226"/>
    </location>
</feature>
<dbReference type="Pfam" id="PF12349">
    <property type="entry name" value="Sterol-sensing"/>
    <property type="match status" value="1"/>
</dbReference>
<feature type="transmembrane region" description="Helical" evidence="1">
    <location>
        <begin position="135"/>
        <end position="155"/>
    </location>
</feature>
<accession>A7SGC1</accession>
<dbReference type="eggNOG" id="KOG2480">
    <property type="taxonomic scope" value="Eukaryota"/>
</dbReference>
<reference evidence="3 4" key="1">
    <citation type="journal article" date="2007" name="Science">
        <title>Sea anemone genome reveals ancestral eumetazoan gene repertoire and genomic organization.</title>
        <authorList>
            <person name="Putnam N.H."/>
            <person name="Srivastava M."/>
            <person name="Hellsten U."/>
            <person name="Dirks B."/>
            <person name="Chapman J."/>
            <person name="Salamov A."/>
            <person name="Terry A."/>
            <person name="Shapiro H."/>
            <person name="Lindquist E."/>
            <person name="Kapitonov V.V."/>
            <person name="Jurka J."/>
            <person name="Genikhovich G."/>
            <person name="Grigoriev I.V."/>
            <person name="Lucas S.M."/>
            <person name="Steele R.E."/>
            <person name="Finnerty J.R."/>
            <person name="Technau U."/>
            <person name="Martindale M.Q."/>
            <person name="Rokhsar D.S."/>
        </authorList>
    </citation>
    <scope>NUCLEOTIDE SEQUENCE [LARGE SCALE GENOMIC DNA]</scope>
    <source>
        <strain evidence="4">CH2 X CH6</strain>
    </source>
</reference>
<feature type="transmembrane region" description="Helical" evidence="1">
    <location>
        <begin position="98"/>
        <end position="123"/>
    </location>
</feature>
<dbReference type="KEGG" id="nve:5508715"/>
<dbReference type="PROSITE" id="PS50156">
    <property type="entry name" value="SSD"/>
    <property type="match status" value="1"/>
</dbReference>
<sequence length="269" mass="29163">MEKRGIKGLFHTHGFLCASHPVEVLLLCITGTVCLLTLSIYDATHFETSEGRLSVPVQNGKVPLPTGIHVHVSTTSYFLALLCVFLQCKKLLNTGSRYLVGIVSIFSVFSCLVYTSVIGNIFGGELAVLREALPFFFLLNDFFAVGTLAKTALLANSYEDTPIKIAQGVSTLGPSMTLNTLVGTLVIGVGTLSGVEELETASNFGCLALLTHYLIFMTFLPACLSLFLELCDRGKNAPQWLDGVDYTPDVHEHVPNPLLQHVKIIMVGN</sequence>
<keyword evidence="1" id="KW-0472">Membrane</keyword>
<evidence type="ECO:0000256" key="1">
    <source>
        <dbReference type="SAM" id="Phobius"/>
    </source>
</evidence>
<dbReference type="STRING" id="45351.A7SGC1"/>
<dbReference type="PhylomeDB" id="A7SGC1"/>
<dbReference type="EMBL" id="DS469651">
    <property type="protein sequence ID" value="EDO37220.1"/>
    <property type="molecule type" value="Genomic_DNA"/>
</dbReference>
<feature type="transmembrane region" description="Helical" evidence="1">
    <location>
        <begin position="207"/>
        <end position="228"/>
    </location>
</feature>
<evidence type="ECO:0000313" key="3">
    <source>
        <dbReference type="EMBL" id="EDO37220.1"/>
    </source>
</evidence>
<protein>
    <recommendedName>
        <fullName evidence="2">SSD domain-containing protein</fullName>
    </recommendedName>
</protein>
<dbReference type="InterPro" id="IPR053958">
    <property type="entry name" value="HMGCR/SNAP/NPC1-like_SSD"/>
</dbReference>
<feature type="transmembrane region" description="Helical" evidence="1">
    <location>
        <begin position="68"/>
        <end position="86"/>
    </location>
</feature>
<keyword evidence="1" id="KW-0812">Transmembrane</keyword>
<dbReference type="InParanoid" id="A7SGC1"/>
<dbReference type="Proteomes" id="UP000001593">
    <property type="component" value="Unassembled WGS sequence"/>
</dbReference>
<dbReference type="OMA" id="FSINDYP"/>
<name>A7SGC1_NEMVE</name>
<keyword evidence="1" id="KW-1133">Transmembrane helix</keyword>
<dbReference type="InterPro" id="IPR000731">
    <property type="entry name" value="SSD"/>
</dbReference>
<dbReference type="HOGENOM" id="CLU_1035472_0_0_1"/>
<keyword evidence="4" id="KW-1185">Reference proteome</keyword>
<proteinExistence type="predicted"/>
<dbReference type="AlphaFoldDB" id="A7SGC1"/>
<feature type="transmembrane region" description="Helical" evidence="1">
    <location>
        <begin position="21"/>
        <end position="41"/>
    </location>
</feature>
<evidence type="ECO:0000259" key="2">
    <source>
        <dbReference type="PROSITE" id="PS50156"/>
    </source>
</evidence>
<evidence type="ECO:0000313" key="4">
    <source>
        <dbReference type="Proteomes" id="UP000001593"/>
    </source>
</evidence>
<feature type="transmembrane region" description="Helical" evidence="1">
    <location>
        <begin position="176"/>
        <end position="195"/>
    </location>
</feature>
<organism evidence="3 4">
    <name type="scientific">Nematostella vectensis</name>
    <name type="common">Starlet sea anemone</name>
    <dbReference type="NCBI Taxonomy" id="45351"/>
    <lineage>
        <taxon>Eukaryota</taxon>
        <taxon>Metazoa</taxon>
        <taxon>Cnidaria</taxon>
        <taxon>Anthozoa</taxon>
        <taxon>Hexacorallia</taxon>
        <taxon>Actiniaria</taxon>
        <taxon>Edwardsiidae</taxon>
        <taxon>Nematostella</taxon>
    </lineage>
</organism>
<gene>
    <name evidence="3" type="ORF">NEMVEDRAFT_v1g211859</name>
</gene>